<dbReference type="InParanoid" id="A0A2J6T0X0"/>
<protein>
    <submittedName>
        <fullName evidence="2">Uncharacterized protein</fullName>
    </submittedName>
</protein>
<keyword evidence="3" id="KW-1185">Reference proteome</keyword>
<gene>
    <name evidence="2" type="ORF">K444DRAFT_68951</name>
</gene>
<dbReference type="AlphaFoldDB" id="A0A2J6T0X0"/>
<feature type="compositionally biased region" description="Gly residues" evidence="1">
    <location>
        <begin position="124"/>
        <end position="139"/>
    </location>
</feature>
<dbReference type="RefSeq" id="XP_024733487.1">
    <property type="nucleotide sequence ID" value="XM_024887741.1"/>
</dbReference>
<organism evidence="2 3">
    <name type="scientific">Hyaloscypha bicolor E</name>
    <dbReference type="NCBI Taxonomy" id="1095630"/>
    <lineage>
        <taxon>Eukaryota</taxon>
        <taxon>Fungi</taxon>
        <taxon>Dikarya</taxon>
        <taxon>Ascomycota</taxon>
        <taxon>Pezizomycotina</taxon>
        <taxon>Leotiomycetes</taxon>
        <taxon>Helotiales</taxon>
        <taxon>Hyaloscyphaceae</taxon>
        <taxon>Hyaloscypha</taxon>
        <taxon>Hyaloscypha bicolor</taxon>
    </lineage>
</organism>
<dbReference type="OrthoDB" id="3524915at2759"/>
<reference evidence="2 3" key="1">
    <citation type="submission" date="2016-04" db="EMBL/GenBank/DDBJ databases">
        <title>A degradative enzymes factory behind the ericoid mycorrhizal symbiosis.</title>
        <authorList>
            <consortium name="DOE Joint Genome Institute"/>
            <person name="Martino E."/>
            <person name="Morin E."/>
            <person name="Grelet G."/>
            <person name="Kuo A."/>
            <person name="Kohler A."/>
            <person name="Daghino S."/>
            <person name="Barry K."/>
            <person name="Choi C."/>
            <person name="Cichocki N."/>
            <person name="Clum A."/>
            <person name="Copeland A."/>
            <person name="Hainaut M."/>
            <person name="Haridas S."/>
            <person name="Labutti K."/>
            <person name="Lindquist E."/>
            <person name="Lipzen A."/>
            <person name="Khouja H.-R."/>
            <person name="Murat C."/>
            <person name="Ohm R."/>
            <person name="Olson A."/>
            <person name="Spatafora J."/>
            <person name="Veneault-Fourrey C."/>
            <person name="Henrissat B."/>
            <person name="Grigoriev I."/>
            <person name="Martin F."/>
            <person name="Perotto S."/>
        </authorList>
    </citation>
    <scope>NUCLEOTIDE SEQUENCE [LARGE SCALE GENOMIC DNA]</scope>
    <source>
        <strain evidence="2 3">E</strain>
    </source>
</reference>
<dbReference type="EMBL" id="KZ613848">
    <property type="protein sequence ID" value="PMD56583.1"/>
    <property type="molecule type" value="Genomic_DNA"/>
</dbReference>
<feature type="region of interest" description="Disordered" evidence="1">
    <location>
        <begin position="123"/>
        <end position="159"/>
    </location>
</feature>
<evidence type="ECO:0000313" key="3">
    <source>
        <dbReference type="Proteomes" id="UP000235371"/>
    </source>
</evidence>
<proteinExistence type="predicted"/>
<evidence type="ECO:0000256" key="1">
    <source>
        <dbReference type="SAM" id="MobiDB-lite"/>
    </source>
</evidence>
<sequence>MAPQLPKEVVAAIELAINTANSQGKRPDLKAIAAIFNTTYESVRFIHCRIRTINATGTYIKKKPGPKALRGADQDEIERSVRAVVESNAEMELKEVVRAVKERTGVELGTTTMSRFIKARGIPFIGGKGGPKGNGGRGRPGPRRRRKPGPEAESVERQQAGTIFEALGAENRTTYSSPYASTLSDQNAVDLLRIYGRPEQDYAAYGTYS</sequence>
<dbReference type="Proteomes" id="UP000235371">
    <property type="component" value="Unassembled WGS sequence"/>
</dbReference>
<name>A0A2J6T0X0_9HELO</name>
<accession>A0A2J6T0X0</accession>
<dbReference type="GeneID" id="36595817"/>
<evidence type="ECO:0000313" key="2">
    <source>
        <dbReference type="EMBL" id="PMD56583.1"/>
    </source>
</evidence>